<evidence type="ECO:0000313" key="4">
    <source>
        <dbReference type="Proteomes" id="UP000184204"/>
    </source>
</evidence>
<dbReference type="KEGG" id="cpro:CPRO_07470"/>
<reference evidence="1 3" key="1">
    <citation type="journal article" date="2016" name="Genome Announc.">
        <title>Complete Genome Sequence of the Amino Acid-Fermenting Clostridium propionicum X2 (DSM 1682).</title>
        <authorList>
            <person name="Poehlein A."/>
            <person name="Schlien K."/>
            <person name="Chowdhury N.P."/>
            <person name="Gottschalk G."/>
            <person name="Buckel W."/>
            <person name="Daniel R."/>
        </authorList>
    </citation>
    <scope>NUCLEOTIDE SEQUENCE [LARGE SCALE GENOMIC DNA]</scope>
    <source>
        <strain evidence="1 3">X2</strain>
    </source>
</reference>
<organism evidence="2 4">
    <name type="scientific">Anaerotignum propionicum DSM 1682</name>
    <dbReference type="NCBI Taxonomy" id="991789"/>
    <lineage>
        <taxon>Bacteria</taxon>
        <taxon>Bacillati</taxon>
        <taxon>Bacillota</taxon>
        <taxon>Clostridia</taxon>
        <taxon>Lachnospirales</taxon>
        <taxon>Anaerotignaceae</taxon>
        <taxon>Anaerotignum</taxon>
    </lineage>
</organism>
<evidence type="ECO:0000313" key="1">
    <source>
        <dbReference type="EMBL" id="AMJ40348.1"/>
    </source>
</evidence>
<gene>
    <name evidence="1" type="ORF">CPRO_07470</name>
    <name evidence="2" type="ORF">SAMN02745151_00732</name>
</gene>
<reference evidence="4" key="3">
    <citation type="submission" date="2016-11" db="EMBL/GenBank/DDBJ databases">
        <authorList>
            <person name="Jaros S."/>
            <person name="Januszkiewicz K."/>
            <person name="Wedrychowicz H."/>
        </authorList>
    </citation>
    <scope>NUCLEOTIDE SEQUENCE [LARGE SCALE GENOMIC DNA]</scope>
    <source>
        <strain evidence="4">DSM 1682</strain>
    </source>
</reference>
<keyword evidence="3" id="KW-1185">Reference proteome</keyword>
<name>A0A120MK69_ANAPI</name>
<proteinExistence type="predicted"/>
<sequence length="39" mass="4600">MKVDLAKRTEVYKKLTIEGELEMKQFIKGIFNLAEDKKN</sequence>
<reference evidence="2" key="4">
    <citation type="submission" date="2016-11" db="EMBL/GenBank/DDBJ databases">
        <authorList>
            <person name="Varghese N."/>
            <person name="Submissions S."/>
        </authorList>
    </citation>
    <scope>NUCLEOTIDE SEQUENCE</scope>
    <source>
        <strain evidence="2">DSM 1682</strain>
    </source>
</reference>
<evidence type="ECO:0000313" key="2">
    <source>
        <dbReference type="EMBL" id="SHE44465.1"/>
    </source>
</evidence>
<accession>A0A120MK69</accession>
<dbReference type="Proteomes" id="UP000184204">
    <property type="component" value="Unassembled WGS sequence"/>
</dbReference>
<dbReference type="EMBL" id="CP014223">
    <property type="protein sequence ID" value="AMJ40348.1"/>
    <property type="molecule type" value="Genomic_DNA"/>
</dbReference>
<dbReference type="EMBL" id="FQUA01000002">
    <property type="protein sequence ID" value="SHE44465.1"/>
    <property type="molecule type" value="Genomic_DNA"/>
</dbReference>
<reference evidence="3" key="2">
    <citation type="submission" date="2016-01" db="EMBL/GenBank/DDBJ databases">
        <authorList>
            <person name="Poehlein A."/>
            <person name="Schlien K."/>
            <person name="Gottschalk G."/>
            <person name="Buckel W."/>
            <person name="Daniel R."/>
        </authorList>
    </citation>
    <scope>NUCLEOTIDE SEQUENCE [LARGE SCALE GENOMIC DNA]</scope>
    <source>
        <strain evidence="3">X2</strain>
    </source>
</reference>
<protein>
    <submittedName>
        <fullName evidence="2">Uncharacterized protein</fullName>
    </submittedName>
</protein>
<dbReference type="AlphaFoldDB" id="A0A120MK69"/>
<evidence type="ECO:0000313" key="3">
    <source>
        <dbReference type="Proteomes" id="UP000068026"/>
    </source>
</evidence>
<dbReference type="Proteomes" id="UP000068026">
    <property type="component" value="Chromosome"/>
</dbReference>